<feature type="compositionally biased region" description="Polar residues" evidence="1">
    <location>
        <begin position="88"/>
        <end position="99"/>
    </location>
</feature>
<evidence type="ECO:0000313" key="2">
    <source>
        <dbReference type="EMBL" id="KAE8037118.1"/>
    </source>
</evidence>
<protein>
    <submittedName>
        <fullName evidence="2">Uncharacterized protein</fullName>
    </submittedName>
</protein>
<proteinExistence type="predicted"/>
<dbReference type="AlphaFoldDB" id="A0A660KNW7"/>
<reference evidence="2 3" key="1">
    <citation type="submission" date="2019-06" db="EMBL/GenBank/DDBJ databases">
        <title>A chromosomal-level reference genome of Carpinus fangiana (Coryloideae, Betulaceae).</title>
        <authorList>
            <person name="Yang X."/>
            <person name="Wang Z."/>
            <person name="Zhang L."/>
            <person name="Hao G."/>
            <person name="Liu J."/>
            <person name="Yang Y."/>
        </authorList>
    </citation>
    <scope>NUCLEOTIDE SEQUENCE [LARGE SCALE GENOMIC DNA]</scope>
    <source>
        <strain evidence="2">Cfa_2016G</strain>
        <tissue evidence="2">Leaf</tissue>
    </source>
</reference>
<keyword evidence="3" id="KW-1185">Reference proteome</keyword>
<sequence>MPIHSSAMQIFRRQGPLYEVSTLHSADPYQRIRHCRPPKTQGAPERARVHRRRTRARLLVGQHCVVVAVLPHRDQRSPARLRTGRMATATNTDVDNQDANLKHDEVNADEDK</sequence>
<dbReference type="EMBL" id="CM017324">
    <property type="protein sequence ID" value="KAE8037118.1"/>
    <property type="molecule type" value="Genomic_DNA"/>
</dbReference>
<name>A0A660KNW7_9ROSI</name>
<evidence type="ECO:0000256" key="1">
    <source>
        <dbReference type="SAM" id="MobiDB-lite"/>
    </source>
</evidence>
<accession>A0A660KNW7</accession>
<dbReference type="Proteomes" id="UP000327013">
    <property type="component" value="Chromosome 4"/>
</dbReference>
<feature type="region of interest" description="Disordered" evidence="1">
    <location>
        <begin position="74"/>
        <end position="112"/>
    </location>
</feature>
<evidence type="ECO:0000313" key="3">
    <source>
        <dbReference type="Proteomes" id="UP000327013"/>
    </source>
</evidence>
<organism evidence="2 3">
    <name type="scientific">Carpinus fangiana</name>
    <dbReference type="NCBI Taxonomy" id="176857"/>
    <lineage>
        <taxon>Eukaryota</taxon>
        <taxon>Viridiplantae</taxon>
        <taxon>Streptophyta</taxon>
        <taxon>Embryophyta</taxon>
        <taxon>Tracheophyta</taxon>
        <taxon>Spermatophyta</taxon>
        <taxon>Magnoliopsida</taxon>
        <taxon>eudicotyledons</taxon>
        <taxon>Gunneridae</taxon>
        <taxon>Pentapetalae</taxon>
        <taxon>rosids</taxon>
        <taxon>fabids</taxon>
        <taxon>Fagales</taxon>
        <taxon>Betulaceae</taxon>
        <taxon>Carpinus</taxon>
    </lineage>
</organism>
<gene>
    <name evidence="2" type="ORF">FH972_009739</name>
</gene>